<dbReference type="Proteomes" id="UP000272942">
    <property type="component" value="Unassembled WGS sequence"/>
</dbReference>
<organism evidence="6">
    <name type="scientific">Echinostoma caproni</name>
    <dbReference type="NCBI Taxonomy" id="27848"/>
    <lineage>
        <taxon>Eukaryota</taxon>
        <taxon>Metazoa</taxon>
        <taxon>Spiralia</taxon>
        <taxon>Lophotrochozoa</taxon>
        <taxon>Platyhelminthes</taxon>
        <taxon>Trematoda</taxon>
        <taxon>Digenea</taxon>
        <taxon>Plagiorchiida</taxon>
        <taxon>Echinostomata</taxon>
        <taxon>Echinostomatoidea</taxon>
        <taxon>Echinostomatidae</taxon>
        <taxon>Echinostoma</taxon>
    </lineage>
</organism>
<evidence type="ECO:0000256" key="2">
    <source>
        <dbReference type="ARBA" id="ARBA00022553"/>
    </source>
</evidence>
<evidence type="ECO:0000256" key="3">
    <source>
        <dbReference type="SAM" id="MobiDB-lite"/>
    </source>
</evidence>
<name>A0A183AKD0_9TREM</name>
<feature type="region of interest" description="Disordered" evidence="3">
    <location>
        <begin position="51"/>
        <end position="98"/>
    </location>
</feature>
<evidence type="ECO:0000313" key="5">
    <source>
        <dbReference type="Proteomes" id="UP000272942"/>
    </source>
</evidence>
<proteinExistence type="inferred from homology"/>
<dbReference type="PANTHER" id="PTHR10972:SF205">
    <property type="entry name" value="OXYSTEROL-BINDING PROTEIN 1"/>
    <property type="match status" value="1"/>
</dbReference>
<reference evidence="6" key="1">
    <citation type="submission" date="2016-06" db="UniProtKB">
        <authorList>
            <consortium name="WormBaseParasite"/>
        </authorList>
    </citation>
    <scope>IDENTIFICATION</scope>
</reference>
<keyword evidence="2" id="KW-0597">Phosphoprotein</keyword>
<comment type="similarity">
    <text evidence="1">Belongs to the OSBP family.</text>
</comment>
<dbReference type="OrthoDB" id="1854502at2759"/>
<dbReference type="WBParaSite" id="ECPE_0000743101-mRNA-1">
    <property type="protein sequence ID" value="ECPE_0000743101-mRNA-1"/>
    <property type="gene ID" value="ECPE_0000743101"/>
</dbReference>
<feature type="compositionally biased region" description="Polar residues" evidence="3">
    <location>
        <begin position="74"/>
        <end position="91"/>
    </location>
</feature>
<dbReference type="InterPro" id="IPR000648">
    <property type="entry name" value="Oxysterol-bd"/>
</dbReference>
<dbReference type="PANTHER" id="PTHR10972">
    <property type="entry name" value="OXYSTEROL-BINDING PROTEIN-RELATED"/>
    <property type="match status" value="1"/>
</dbReference>
<dbReference type="AlphaFoldDB" id="A0A183AKD0"/>
<sequence length="493" mass="54999">MRDQAVRVTPVLEAGSGEMFHVPVSSHHPNAESSDEDFFDAEEANSEFSIYLPPTSEPVGEALDRSESGATLEGSHSTPRSDSTSAMSTSLLDEGNGIPPVNEVAYEYESDVYCTDEDEDDTGSQMKAKTRKPLREARVIQPRTRRHESRSATLVPSGDRVLERQADLHADRAQTESSASVTQTVFVPSRQLSRPRRTVNFSEPLSMLQRLTEDFEYSACLDRAAQCQDSLEQMAHVAAFTVSSYATTAVRVNKPFNPLLSETYECDRTDDLGWRSLAEQVTGAVTDKSGAVRYVLNGTWDESMEYAPVVSTRQPKNGKPVLETGPARVAWQRNPLPPDAERMHYFTLFALQLNEEEPGVCPTDSRLRPDQRLMEIGKWDEANREKVVLEEKQRHRRRQMAAILAAKTLGFSDTSIEASDTKSSKRGSTVSGESGTLTPAVVSSFLDQADSAHRPLWFERQFDQDTGEAVFTFNGKYWNAKASQDWSMCPEIY</sequence>
<keyword evidence="5" id="KW-1185">Reference proteome</keyword>
<dbReference type="InterPro" id="IPR037239">
    <property type="entry name" value="OSBP_sf"/>
</dbReference>
<accession>A0A183AKD0</accession>
<dbReference type="EMBL" id="UZAN01044566">
    <property type="protein sequence ID" value="VDP81044.1"/>
    <property type="molecule type" value="Genomic_DNA"/>
</dbReference>
<evidence type="ECO:0000313" key="6">
    <source>
        <dbReference type="WBParaSite" id="ECPE_0000743101-mRNA-1"/>
    </source>
</evidence>
<evidence type="ECO:0000256" key="1">
    <source>
        <dbReference type="ARBA" id="ARBA00008842"/>
    </source>
</evidence>
<dbReference type="GO" id="GO:0005886">
    <property type="term" value="C:plasma membrane"/>
    <property type="evidence" value="ECO:0007669"/>
    <property type="project" value="TreeGrafter"/>
</dbReference>
<reference evidence="4 5" key="2">
    <citation type="submission" date="2018-11" db="EMBL/GenBank/DDBJ databases">
        <authorList>
            <consortium name="Pathogen Informatics"/>
        </authorList>
    </citation>
    <scope>NUCLEOTIDE SEQUENCE [LARGE SCALE GENOMIC DNA]</scope>
    <source>
        <strain evidence="4 5">Egypt</strain>
    </source>
</reference>
<dbReference type="GO" id="GO:0005829">
    <property type="term" value="C:cytosol"/>
    <property type="evidence" value="ECO:0007669"/>
    <property type="project" value="TreeGrafter"/>
</dbReference>
<feature type="region of interest" description="Disordered" evidence="3">
    <location>
        <begin position="415"/>
        <end position="435"/>
    </location>
</feature>
<dbReference type="Pfam" id="PF01237">
    <property type="entry name" value="Oxysterol_BP"/>
    <property type="match status" value="1"/>
</dbReference>
<gene>
    <name evidence="4" type="ORF">ECPE_LOCUS7415</name>
</gene>
<dbReference type="SUPFAM" id="SSF144000">
    <property type="entry name" value="Oxysterol-binding protein-like"/>
    <property type="match status" value="1"/>
</dbReference>
<dbReference type="GO" id="GO:0097038">
    <property type="term" value="C:perinuclear endoplasmic reticulum"/>
    <property type="evidence" value="ECO:0007669"/>
    <property type="project" value="TreeGrafter"/>
</dbReference>
<dbReference type="GO" id="GO:0032934">
    <property type="term" value="F:sterol binding"/>
    <property type="evidence" value="ECO:0007669"/>
    <property type="project" value="TreeGrafter"/>
</dbReference>
<protein>
    <submittedName>
        <fullName evidence="6">OCRE domain-containing protein</fullName>
    </submittedName>
</protein>
<evidence type="ECO:0000313" key="4">
    <source>
        <dbReference type="EMBL" id="VDP81044.1"/>
    </source>
</evidence>
<feature type="compositionally biased region" description="Polar residues" evidence="3">
    <location>
        <begin position="426"/>
        <end position="435"/>
    </location>
</feature>